<organism evidence="2 3">
    <name type="scientific">Botrytis tulipae</name>
    <dbReference type="NCBI Taxonomy" id="87230"/>
    <lineage>
        <taxon>Eukaryota</taxon>
        <taxon>Fungi</taxon>
        <taxon>Dikarya</taxon>
        <taxon>Ascomycota</taxon>
        <taxon>Pezizomycotina</taxon>
        <taxon>Leotiomycetes</taxon>
        <taxon>Helotiales</taxon>
        <taxon>Sclerotiniaceae</taxon>
        <taxon>Botrytis</taxon>
    </lineage>
</organism>
<evidence type="ECO:0000313" key="3">
    <source>
        <dbReference type="Proteomes" id="UP000297777"/>
    </source>
</evidence>
<dbReference type="Proteomes" id="UP000297777">
    <property type="component" value="Unassembled WGS sequence"/>
</dbReference>
<comment type="caution">
    <text evidence="2">The sequence shown here is derived from an EMBL/GenBank/DDBJ whole genome shotgun (WGS) entry which is preliminary data.</text>
</comment>
<dbReference type="AlphaFoldDB" id="A0A4Z1ELE8"/>
<reference evidence="2 3" key="1">
    <citation type="submission" date="2017-12" db="EMBL/GenBank/DDBJ databases">
        <title>Comparative genomics of Botrytis spp.</title>
        <authorList>
            <person name="Valero-Jimenez C.A."/>
            <person name="Tapia P."/>
            <person name="Veloso J."/>
            <person name="Silva-Moreno E."/>
            <person name="Staats M."/>
            <person name="Valdes J.H."/>
            <person name="Van Kan J.A.L."/>
        </authorList>
    </citation>
    <scope>NUCLEOTIDE SEQUENCE [LARGE SCALE GENOMIC DNA]</scope>
    <source>
        <strain evidence="2 3">Bt9001</strain>
    </source>
</reference>
<gene>
    <name evidence="2" type="ORF">BTUL_0073g00220</name>
</gene>
<name>A0A4Z1ELE8_9HELO</name>
<proteinExistence type="predicted"/>
<evidence type="ECO:0000313" key="2">
    <source>
        <dbReference type="EMBL" id="TGO13254.1"/>
    </source>
</evidence>
<evidence type="ECO:0000256" key="1">
    <source>
        <dbReference type="SAM" id="MobiDB-lite"/>
    </source>
</evidence>
<accession>A0A4Z1ELE8</accession>
<dbReference type="EMBL" id="PQXH01000073">
    <property type="protein sequence ID" value="TGO13254.1"/>
    <property type="molecule type" value="Genomic_DNA"/>
</dbReference>
<sequence>MPTSERTSSIPRDCAMLYAPTNNTNPMVYSKITYFVPLGSAVPDWLRYKPKANTNIASEIERSIWGAEAVMTDLILGQPHLLASGYLEPPLTHRRISSPIAGIEHNQDGEYQAEDKRRLY</sequence>
<feature type="compositionally biased region" description="Basic and acidic residues" evidence="1">
    <location>
        <begin position="105"/>
        <end position="120"/>
    </location>
</feature>
<keyword evidence="3" id="KW-1185">Reference proteome</keyword>
<protein>
    <submittedName>
        <fullName evidence="2">Uncharacterized protein</fullName>
    </submittedName>
</protein>
<feature type="region of interest" description="Disordered" evidence="1">
    <location>
        <begin position="98"/>
        <end position="120"/>
    </location>
</feature>